<evidence type="ECO:0000313" key="1">
    <source>
        <dbReference type="EMBL" id="TPX10358.1"/>
    </source>
</evidence>
<accession>A0A507B042</accession>
<gene>
    <name evidence="1" type="ORF">E0L32_008763</name>
</gene>
<organism evidence="1 2">
    <name type="scientific">Thyridium curvatum</name>
    <dbReference type="NCBI Taxonomy" id="1093900"/>
    <lineage>
        <taxon>Eukaryota</taxon>
        <taxon>Fungi</taxon>
        <taxon>Dikarya</taxon>
        <taxon>Ascomycota</taxon>
        <taxon>Pezizomycotina</taxon>
        <taxon>Sordariomycetes</taxon>
        <taxon>Sordariomycetidae</taxon>
        <taxon>Thyridiales</taxon>
        <taxon>Thyridiaceae</taxon>
        <taxon>Thyridium</taxon>
    </lineage>
</organism>
<protein>
    <submittedName>
        <fullName evidence="1">Uncharacterized protein</fullName>
    </submittedName>
</protein>
<dbReference type="EMBL" id="SKBQ01000059">
    <property type="protein sequence ID" value="TPX10358.1"/>
    <property type="molecule type" value="Genomic_DNA"/>
</dbReference>
<dbReference type="AlphaFoldDB" id="A0A507B042"/>
<reference evidence="1 2" key="1">
    <citation type="submission" date="2019-06" db="EMBL/GenBank/DDBJ databases">
        <title>Draft genome sequence of the filamentous fungus Phialemoniopsis curvata isolated from diesel fuel.</title>
        <authorList>
            <person name="Varaljay V.A."/>
            <person name="Lyon W.J."/>
            <person name="Crouch A.L."/>
            <person name="Drake C.E."/>
            <person name="Hollomon J.M."/>
            <person name="Nadeau L.J."/>
            <person name="Nunn H.S."/>
            <person name="Stevenson B.S."/>
            <person name="Bojanowski C.L."/>
            <person name="Crookes-Goodson W.J."/>
        </authorList>
    </citation>
    <scope>NUCLEOTIDE SEQUENCE [LARGE SCALE GENOMIC DNA]</scope>
    <source>
        <strain evidence="1 2">D216</strain>
    </source>
</reference>
<keyword evidence="2" id="KW-1185">Reference proteome</keyword>
<evidence type="ECO:0000313" key="2">
    <source>
        <dbReference type="Proteomes" id="UP000319257"/>
    </source>
</evidence>
<comment type="caution">
    <text evidence="1">The sequence shown here is derived from an EMBL/GenBank/DDBJ whole genome shotgun (WGS) entry which is preliminary data.</text>
</comment>
<sequence>MQVYAMDISRDNETPGVFIYATDISPAFLARFEHPAACAAPAAGPLEIRRTWLPYDLKLNPFLDRLHAALVPPAV</sequence>
<dbReference type="Proteomes" id="UP000319257">
    <property type="component" value="Unassembled WGS sequence"/>
</dbReference>
<proteinExistence type="predicted"/>
<name>A0A507B042_9PEZI</name>
<dbReference type="InParanoid" id="A0A507B042"/>
<dbReference type="GeneID" id="41976210"/>
<dbReference type="RefSeq" id="XP_030992069.1">
    <property type="nucleotide sequence ID" value="XM_031143653.1"/>
</dbReference>